<proteinExistence type="evidence at transcript level"/>
<feature type="region of interest" description="Disordered" evidence="1">
    <location>
        <begin position="28"/>
        <end position="50"/>
    </location>
</feature>
<accession>A9P0S3</accession>
<reference evidence="2" key="1">
    <citation type="journal article" date="2008" name="BMC Genomics">
        <title>A conifer genomics resource of 200,000 spruce (Picea spp.) ESTs and 6,464 high-quality, sequence-finished full-length cDNAs for Sitka spruce (Picea sitchensis).</title>
        <authorList>
            <person name="Ralph S.G."/>
            <person name="Chun H.J."/>
            <person name="Kolosova N."/>
            <person name="Cooper D."/>
            <person name="Oddy C."/>
            <person name="Ritland C.E."/>
            <person name="Kirkpatrick R."/>
            <person name="Moore R."/>
            <person name="Barber S."/>
            <person name="Holt R.A."/>
            <person name="Jones S.J."/>
            <person name="Marra M.A."/>
            <person name="Douglas C.J."/>
            <person name="Ritland K."/>
            <person name="Bohlmann J."/>
        </authorList>
    </citation>
    <scope>NUCLEOTIDE SEQUENCE</scope>
    <source>
        <tissue evidence="2">Green portion of the leader tissue</tissue>
    </source>
</reference>
<dbReference type="AlphaFoldDB" id="A9P0S3"/>
<name>A9P0S3_PICSI</name>
<evidence type="ECO:0000256" key="1">
    <source>
        <dbReference type="SAM" id="MobiDB-lite"/>
    </source>
</evidence>
<evidence type="ECO:0000313" key="2">
    <source>
        <dbReference type="EMBL" id="ABK26484.1"/>
    </source>
</evidence>
<organism evidence="2">
    <name type="scientific">Picea sitchensis</name>
    <name type="common">Sitka spruce</name>
    <name type="synonym">Pinus sitchensis</name>
    <dbReference type="NCBI Taxonomy" id="3332"/>
    <lineage>
        <taxon>Eukaryota</taxon>
        <taxon>Viridiplantae</taxon>
        <taxon>Streptophyta</taxon>
        <taxon>Embryophyta</taxon>
        <taxon>Tracheophyta</taxon>
        <taxon>Spermatophyta</taxon>
        <taxon>Pinopsida</taxon>
        <taxon>Pinidae</taxon>
        <taxon>Conifers I</taxon>
        <taxon>Pinales</taxon>
        <taxon>Pinaceae</taxon>
        <taxon>Picea</taxon>
    </lineage>
</organism>
<protein>
    <submittedName>
        <fullName evidence="2">Uncharacterized protein</fullName>
    </submittedName>
</protein>
<dbReference type="EMBL" id="EF087229">
    <property type="protein sequence ID" value="ABK26484.1"/>
    <property type="molecule type" value="mRNA"/>
</dbReference>
<sequence length="50" mass="5606">MAVCSGNGRRIWTPHGRYFRFGTKNFSARGQRFDGKSGGENSRSCGRRPV</sequence>